<evidence type="ECO:0000256" key="5">
    <source>
        <dbReference type="SAM" id="SignalP"/>
    </source>
</evidence>
<keyword evidence="4" id="KW-0843">Virulence</keyword>
<dbReference type="Pfam" id="PF05630">
    <property type="entry name" value="NPP1"/>
    <property type="match status" value="1"/>
</dbReference>
<comment type="similarity">
    <text evidence="2">Belongs to the Necrosis inducing protein (NPP1) family.</text>
</comment>
<dbReference type="GO" id="GO:0005576">
    <property type="term" value="C:extracellular region"/>
    <property type="evidence" value="ECO:0007669"/>
    <property type="project" value="UniProtKB-SubCell"/>
</dbReference>
<dbReference type="OMA" id="RIRSGCH"/>
<evidence type="ECO:0000256" key="4">
    <source>
        <dbReference type="ARBA" id="ARBA00023026"/>
    </source>
</evidence>
<gene>
    <name evidence="6" type="ORF">PHYSODRAFT_496064</name>
</gene>
<protein>
    <submittedName>
        <fullName evidence="6">Necrosis inducing-like protein NPP1 type</fullName>
    </submittedName>
</protein>
<organism evidence="6 7">
    <name type="scientific">Phytophthora sojae (strain P6497)</name>
    <name type="common">Soybean stem and root rot agent</name>
    <name type="synonym">Phytophthora megasperma f. sp. glycines</name>
    <dbReference type="NCBI Taxonomy" id="1094619"/>
    <lineage>
        <taxon>Eukaryota</taxon>
        <taxon>Sar</taxon>
        <taxon>Stramenopiles</taxon>
        <taxon>Oomycota</taxon>
        <taxon>Peronosporomycetes</taxon>
        <taxon>Peronosporales</taxon>
        <taxon>Peronosporaceae</taxon>
        <taxon>Phytophthora</taxon>
    </lineage>
</organism>
<dbReference type="AlphaFoldDB" id="G4Z6K4"/>
<feature type="chain" id="PRO_5003471902" evidence="5">
    <location>
        <begin position="20"/>
        <end position="254"/>
    </location>
</feature>
<dbReference type="EMBL" id="JH159153">
    <property type="protein sequence ID" value="EGZ19574.1"/>
    <property type="molecule type" value="Genomic_DNA"/>
</dbReference>
<dbReference type="PIRSF" id="PIRSF029958">
    <property type="entry name" value="Necrosis-inducing_protein"/>
    <property type="match status" value="1"/>
</dbReference>
<keyword evidence="5" id="KW-0732">Signal</keyword>
<dbReference type="PANTHER" id="PTHR33657">
    <property type="entry name" value="DOMAIN PROTEIN, PUTATIVE (AFU_ORTHOLOGUE AFUA_5G00600)-RELATED"/>
    <property type="match status" value="1"/>
</dbReference>
<evidence type="ECO:0000313" key="6">
    <source>
        <dbReference type="EMBL" id="EGZ19574.1"/>
    </source>
</evidence>
<feature type="signal peptide" evidence="5">
    <location>
        <begin position="1"/>
        <end position="19"/>
    </location>
</feature>
<dbReference type="GeneID" id="20657257"/>
<evidence type="ECO:0000256" key="3">
    <source>
        <dbReference type="ARBA" id="ARBA00022525"/>
    </source>
</evidence>
<comment type="subcellular location">
    <subcellularLocation>
        <location evidence="1">Secreted</location>
    </subcellularLocation>
</comment>
<dbReference type="InParanoid" id="G4Z6K4"/>
<evidence type="ECO:0000256" key="1">
    <source>
        <dbReference type="ARBA" id="ARBA00004613"/>
    </source>
</evidence>
<dbReference type="InterPro" id="IPR008701">
    <property type="entry name" value="NPP1"/>
</dbReference>
<evidence type="ECO:0000256" key="2">
    <source>
        <dbReference type="ARBA" id="ARBA00009520"/>
    </source>
</evidence>
<accession>G4Z6K4</accession>
<name>G4Z6K4_PHYSP</name>
<sequence length="254" mass="28225">MDLYLLVFIAAAAFSSLEAVNIDHDKVQPFAQPEPTTVSEKAAVKFKPSIRIRSGCHPYPAVNAAGETSGGLKPSGEPDGDCKNSSLGSQVYGRAVWYKDLWAIMYTWYFPKDSYGTFFRSGQRHKWASFIVWLDNPSLEKPKILAVSTSFQTGEYQILKNGPPACGRRSCSPPFTDYINGTSAMLAYLDTFYGSILEMTTARTGGELQDLIMWEQLTEEAQIALNETDFGEKARVPFIDANLNANLEQTRSFL</sequence>
<keyword evidence="3" id="KW-0964">Secreted</keyword>
<dbReference type="KEGG" id="psoj:PHYSODRAFT_496064"/>
<dbReference type="Proteomes" id="UP000002640">
    <property type="component" value="Unassembled WGS sequence"/>
</dbReference>
<keyword evidence="7" id="KW-1185">Reference proteome</keyword>
<dbReference type="SMR" id="G4Z6K4"/>
<dbReference type="PANTHER" id="PTHR33657:SF8">
    <property type="entry name" value="DOMAIN PROTEIN, PUTATIVE (AFU_ORTHOLOGUE AFUA_5G00600)-RELATED"/>
    <property type="match status" value="1"/>
</dbReference>
<reference evidence="6 7" key="1">
    <citation type="journal article" date="2006" name="Science">
        <title>Phytophthora genome sequences uncover evolutionary origins and mechanisms of pathogenesis.</title>
        <authorList>
            <person name="Tyler B.M."/>
            <person name="Tripathy S."/>
            <person name="Zhang X."/>
            <person name="Dehal P."/>
            <person name="Jiang R.H."/>
            <person name="Aerts A."/>
            <person name="Arredondo F.D."/>
            <person name="Baxter L."/>
            <person name="Bensasson D."/>
            <person name="Beynon J.L."/>
            <person name="Chapman J."/>
            <person name="Damasceno C.M."/>
            <person name="Dorrance A.E."/>
            <person name="Dou D."/>
            <person name="Dickerman A.W."/>
            <person name="Dubchak I.L."/>
            <person name="Garbelotto M."/>
            <person name="Gijzen M."/>
            <person name="Gordon S.G."/>
            <person name="Govers F."/>
            <person name="Grunwald N.J."/>
            <person name="Huang W."/>
            <person name="Ivors K.L."/>
            <person name="Jones R.W."/>
            <person name="Kamoun S."/>
            <person name="Krampis K."/>
            <person name="Lamour K.H."/>
            <person name="Lee M.K."/>
            <person name="McDonald W.H."/>
            <person name="Medina M."/>
            <person name="Meijer H.J."/>
            <person name="Nordberg E.K."/>
            <person name="Maclean D.J."/>
            <person name="Ospina-Giraldo M.D."/>
            <person name="Morris P.F."/>
            <person name="Phuntumart V."/>
            <person name="Putnam N.H."/>
            <person name="Rash S."/>
            <person name="Rose J.K."/>
            <person name="Sakihama Y."/>
            <person name="Salamov A.A."/>
            <person name="Savidor A."/>
            <person name="Scheuring C.F."/>
            <person name="Smith B.M."/>
            <person name="Sobral B.W."/>
            <person name="Terry A."/>
            <person name="Torto-Alalibo T.A."/>
            <person name="Win J."/>
            <person name="Xu Z."/>
            <person name="Zhang H."/>
            <person name="Grigoriev I.V."/>
            <person name="Rokhsar D.S."/>
            <person name="Boore J.L."/>
        </authorList>
    </citation>
    <scope>NUCLEOTIDE SEQUENCE [LARGE SCALE GENOMIC DNA]</scope>
    <source>
        <strain evidence="6 7">P6497</strain>
    </source>
</reference>
<evidence type="ECO:0000313" key="7">
    <source>
        <dbReference type="Proteomes" id="UP000002640"/>
    </source>
</evidence>
<dbReference type="RefSeq" id="XP_009522291.1">
    <property type="nucleotide sequence ID" value="XM_009523996.1"/>
</dbReference>
<proteinExistence type="inferred from homology"/>